<sequence>MWWVTCWSAKAIFESEMSFGCRLWMLVVGDIFDLEGELSDGVFSGQIYISRWQVVVASSCSLLGVRSSRCCCSYRTCMRSWERQ</sequence>
<proteinExistence type="predicted"/>
<evidence type="ECO:0000313" key="1">
    <source>
        <dbReference type="EMBL" id="PPS04842.1"/>
    </source>
</evidence>
<gene>
    <name evidence="1" type="ORF">GOBAR_AA15822</name>
</gene>
<reference evidence="1 2" key="1">
    <citation type="submission" date="2015-01" db="EMBL/GenBank/DDBJ databases">
        <title>Genome of allotetraploid Gossypium barbadense reveals genomic plasticity and fiber elongation in cotton evolution.</title>
        <authorList>
            <person name="Chen X."/>
            <person name="Liu X."/>
            <person name="Zhao B."/>
            <person name="Zheng H."/>
            <person name="Hu Y."/>
            <person name="Lu G."/>
            <person name="Yang C."/>
            <person name="Chen J."/>
            <person name="Shan C."/>
            <person name="Zhang L."/>
            <person name="Zhou Y."/>
            <person name="Wang L."/>
            <person name="Guo W."/>
            <person name="Bai Y."/>
            <person name="Ruan J."/>
            <person name="Shangguan X."/>
            <person name="Mao Y."/>
            <person name="Jiang J."/>
            <person name="Zhu Y."/>
            <person name="Lei J."/>
            <person name="Kang H."/>
            <person name="Chen S."/>
            <person name="He X."/>
            <person name="Wang R."/>
            <person name="Wang Y."/>
            <person name="Chen J."/>
            <person name="Wang L."/>
            <person name="Yu S."/>
            <person name="Wang B."/>
            <person name="Wei J."/>
            <person name="Song S."/>
            <person name="Lu X."/>
            <person name="Gao Z."/>
            <person name="Gu W."/>
            <person name="Deng X."/>
            <person name="Ma D."/>
            <person name="Wang S."/>
            <person name="Liang W."/>
            <person name="Fang L."/>
            <person name="Cai C."/>
            <person name="Zhu X."/>
            <person name="Zhou B."/>
            <person name="Zhang Y."/>
            <person name="Chen Z."/>
            <person name="Xu S."/>
            <person name="Zhu R."/>
            <person name="Wang S."/>
            <person name="Zhang T."/>
            <person name="Zhao G."/>
        </authorList>
    </citation>
    <scope>NUCLEOTIDE SEQUENCE [LARGE SCALE GENOMIC DNA]</scope>
    <source>
        <strain evidence="2">cv. Xinhai21</strain>
        <tissue evidence="1">Leaf</tissue>
    </source>
</reference>
<protein>
    <submittedName>
        <fullName evidence="1">Uncharacterized protein</fullName>
    </submittedName>
</protein>
<evidence type="ECO:0000313" key="2">
    <source>
        <dbReference type="Proteomes" id="UP000239757"/>
    </source>
</evidence>
<dbReference type="EMBL" id="KZ664542">
    <property type="protein sequence ID" value="PPS04842.1"/>
    <property type="molecule type" value="Genomic_DNA"/>
</dbReference>
<dbReference type="Proteomes" id="UP000239757">
    <property type="component" value="Unassembled WGS sequence"/>
</dbReference>
<dbReference type="AlphaFoldDB" id="A0A2P5XNE5"/>
<name>A0A2P5XNE5_GOSBA</name>
<organism evidence="1 2">
    <name type="scientific">Gossypium barbadense</name>
    <name type="common">Sea Island cotton</name>
    <name type="synonym">Hibiscus barbadensis</name>
    <dbReference type="NCBI Taxonomy" id="3634"/>
    <lineage>
        <taxon>Eukaryota</taxon>
        <taxon>Viridiplantae</taxon>
        <taxon>Streptophyta</taxon>
        <taxon>Embryophyta</taxon>
        <taxon>Tracheophyta</taxon>
        <taxon>Spermatophyta</taxon>
        <taxon>Magnoliopsida</taxon>
        <taxon>eudicotyledons</taxon>
        <taxon>Gunneridae</taxon>
        <taxon>Pentapetalae</taxon>
        <taxon>rosids</taxon>
        <taxon>malvids</taxon>
        <taxon>Malvales</taxon>
        <taxon>Malvaceae</taxon>
        <taxon>Malvoideae</taxon>
        <taxon>Gossypium</taxon>
    </lineage>
</organism>
<accession>A0A2P5XNE5</accession>